<dbReference type="RefSeq" id="WP_128565322.1">
    <property type="nucleotide sequence ID" value="NZ_BPQH01000015.1"/>
</dbReference>
<proteinExistence type="predicted"/>
<keyword evidence="2" id="KW-1185">Reference proteome</keyword>
<dbReference type="Proteomes" id="UP001055167">
    <property type="component" value="Unassembled WGS sequence"/>
</dbReference>
<accession>A0ABQ4R238</accession>
<name>A0ABQ4R238_9HYPH</name>
<sequence length="61" mass="7229">MTSTKLLFLIISPFAYLHVRFTVWQVRRDLDQSAWHHEVAEAYRERAGARLAIMESWQQPA</sequence>
<evidence type="ECO:0000313" key="1">
    <source>
        <dbReference type="EMBL" id="GJD51750.1"/>
    </source>
</evidence>
<evidence type="ECO:0000313" key="2">
    <source>
        <dbReference type="Proteomes" id="UP001055167"/>
    </source>
</evidence>
<reference evidence="1" key="2">
    <citation type="submission" date="2021-08" db="EMBL/GenBank/DDBJ databases">
        <authorList>
            <person name="Tani A."/>
            <person name="Ola A."/>
            <person name="Ogura Y."/>
            <person name="Katsura K."/>
            <person name="Hayashi T."/>
        </authorList>
    </citation>
    <scope>NUCLEOTIDE SEQUENCE</scope>
    <source>
        <strain evidence="1">KCTC 52305</strain>
    </source>
</reference>
<dbReference type="EMBL" id="BPQH01000015">
    <property type="protein sequence ID" value="GJD51750.1"/>
    <property type="molecule type" value="Genomic_DNA"/>
</dbReference>
<protein>
    <submittedName>
        <fullName evidence="1">Uncharacterized protein</fullName>
    </submittedName>
</protein>
<gene>
    <name evidence="1" type="ORF">OPKNFCMD_4508</name>
</gene>
<organism evidence="1 2">
    <name type="scientific">Methylobacterium crusticola</name>
    <dbReference type="NCBI Taxonomy" id="1697972"/>
    <lineage>
        <taxon>Bacteria</taxon>
        <taxon>Pseudomonadati</taxon>
        <taxon>Pseudomonadota</taxon>
        <taxon>Alphaproteobacteria</taxon>
        <taxon>Hyphomicrobiales</taxon>
        <taxon>Methylobacteriaceae</taxon>
        <taxon>Methylobacterium</taxon>
    </lineage>
</organism>
<reference evidence="1" key="1">
    <citation type="journal article" date="2021" name="Front. Microbiol.">
        <title>Comprehensive Comparative Genomics and Phenotyping of Methylobacterium Species.</title>
        <authorList>
            <person name="Alessa O."/>
            <person name="Ogura Y."/>
            <person name="Fujitani Y."/>
            <person name="Takami H."/>
            <person name="Hayashi T."/>
            <person name="Sahin N."/>
            <person name="Tani A."/>
        </authorList>
    </citation>
    <scope>NUCLEOTIDE SEQUENCE</scope>
    <source>
        <strain evidence="1">KCTC 52305</strain>
    </source>
</reference>
<comment type="caution">
    <text evidence="1">The sequence shown here is derived from an EMBL/GenBank/DDBJ whole genome shotgun (WGS) entry which is preliminary data.</text>
</comment>